<name>A0A177YLK9_9NOCA</name>
<evidence type="ECO:0000256" key="1">
    <source>
        <dbReference type="ARBA" id="ARBA00023172"/>
    </source>
</evidence>
<sequence>MTPGRSLQRQPICRECAGITTALDCTNCGREAERLRGGHCARCVVTADLTAVLRPHDPPDLRLKRLASELAAVSRPESIITWMRGKAAAELLKHIGNRDLALSHSAFDKLPPGRHVEHLREMLVELRILPNRGDPLLARFETWLDNRLETLADRPEVRAALEPFARWHHLRRIRDNRVRNLDNATRNAKQEITETGKFLIWLSDHHQATIDALTQDHIDEYFSTGTTTRTAARNFLQWRAKAGIGKRYDLRYREARQTPLVSSHERLELIRTVLESDTAPLSNRIAALLFLLYALPVRRIAELRCDQVEVTPVGIKLHLGEHPAPVPPPLLPLFHEYLTSRANQRTTNNQSPWLFPGTRAGHHLTTQALQQTFRRVFGINILAVRNAVLHDLTKELDAATLADLLGYSNQIMNIHAARSGVTMGSYPAIGTNRT</sequence>
<dbReference type="AlphaFoldDB" id="A0A177YLK9"/>
<keyword evidence="1" id="KW-0233">DNA recombination</keyword>
<protein>
    <recommendedName>
        <fullName evidence="4">Site-specific recombinase XerD</fullName>
    </recommendedName>
</protein>
<keyword evidence="3" id="KW-1185">Reference proteome</keyword>
<dbReference type="InterPro" id="IPR013762">
    <property type="entry name" value="Integrase-like_cat_sf"/>
</dbReference>
<evidence type="ECO:0000313" key="3">
    <source>
        <dbReference type="Proteomes" id="UP000077519"/>
    </source>
</evidence>
<dbReference type="Proteomes" id="UP000077519">
    <property type="component" value="Unassembled WGS sequence"/>
</dbReference>
<dbReference type="Gene3D" id="1.10.443.10">
    <property type="entry name" value="Intergrase catalytic core"/>
    <property type="match status" value="1"/>
</dbReference>
<dbReference type="GO" id="GO:0015074">
    <property type="term" value="P:DNA integration"/>
    <property type="evidence" value="ECO:0007669"/>
    <property type="project" value="InterPro"/>
</dbReference>
<proteinExistence type="predicted"/>
<dbReference type="InterPro" id="IPR011010">
    <property type="entry name" value="DNA_brk_join_enz"/>
</dbReference>
<organism evidence="2 3">
    <name type="scientific">Rhodococcoides kyotonense</name>
    <dbReference type="NCBI Taxonomy" id="398843"/>
    <lineage>
        <taxon>Bacteria</taxon>
        <taxon>Bacillati</taxon>
        <taxon>Actinomycetota</taxon>
        <taxon>Actinomycetes</taxon>
        <taxon>Mycobacteriales</taxon>
        <taxon>Nocardiaceae</taxon>
        <taxon>Rhodococcoides</taxon>
    </lineage>
</organism>
<dbReference type="EMBL" id="LVHI01000005">
    <property type="protein sequence ID" value="OAK56281.1"/>
    <property type="molecule type" value="Genomic_DNA"/>
</dbReference>
<dbReference type="GO" id="GO:0003677">
    <property type="term" value="F:DNA binding"/>
    <property type="evidence" value="ECO:0007669"/>
    <property type="project" value="InterPro"/>
</dbReference>
<dbReference type="SUPFAM" id="SSF56349">
    <property type="entry name" value="DNA breaking-rejoining enzymes"/>
    <property type="match status" value="1"/>
</dbReference>
<evidence type="ECO:0008006" key="4">
    <source>
        <dbReference type="Google" id="ProtNLM"/>
    </source>
</evidence>
<dbReference type="GO" id="GO:0006310">
    <property type="term" value="P:DNA recombination"/>
    <property type="evidence" value="ECO:0007669"/>
    <property type="project" value="UniProtKB-KW"/>
</dbReference>
<comment type="caution">
    <text evidence="2">The sequence shown here is derived from an EMBL/GenBank/DDBJ whole genome shotgun (WGS) entry which is preliminary data.</text>
</comment>
<gene>
    <name evidence="2" type="ORF">A3K89_17630</name>
</gene>
<evidence type="ECO:0000313" key="2">
    <source>
        <dbReference type="EMBL" id="OAK56281.1"/>
    </source>
</evidence>
<reference evidence="2 3" key="1">
    <citation type="submission" date="2016-03" db="EMBL/GenBank/DDBJ databases">
        <title>Genome sequence of Rhodococcus kyotonensis KB10.</title>
        <authorList>
            <person name="Jeong H."/>
            <person name="Hong C.E."/>
            <person name="Jo S.H."/>
            <person name="Park J.M."/>
        </authorList>
    </citation>
    <scope>NUCLEOTIDE SEQUENCE [LARGE SCALE GENOMIC DNA]</scope>
    <source>
        <strain evidence="2 3">KB10</strain>
    </source>
</reference>
<accession>A0A177YLK9</accession>